<evidence type="ECO:0000259" key="1">
    <source>
        <dbReference type="PROSITE" id="PS50011"/>
    </source>
</evidence>
<dbReference type="STRING" id="861557.E3RE69"/>
<dbReference type="Proteomes" id="UP000001067">
    <property type="component" value="Unassembled WGS sequence"/>
</dbReference>
<dbReference type="Gene3D" id="1.10.510.10">
    <property type="entry name" value="Transferase(Phosphotransferase) domain 1"/>
    <property type="match status" value="1"/>
</dbReference>
<dbReference type="PROSITE" id="PS00108">
    <property type="entry name" value="PROTEIN_KINASE_ST"/>
    <property type="match status" value="1"/>
</dbReference>
<proteinExistence type="predicted"/>
<dbReference type="PROSITE" id="PS50011">
    <property type="entry name" value="PROTEIN_KINASE_DOM"/>
    <property type="match status" value="1"/>
</dbReference>
<organism evidence="3">
    <name type="scientific">Pyrenophora teres f. teres (strain 0-1)</name>
    <name type="common">Barley net blotch fungus</name>
    <name type="synonym">Drechslera teres f. teres</name>
    <dbReference type="NCBI Taxonomy" id="861557"/>
    <lineage>
        <taxon>Eukaryota</taxon>
        <taxon>Fungi</taxon>
        <taxon>Dikarya</taxon>
        <taxon>Ascomycota</taxon>
        <taxon>Pezizomycotina</taxon>
        <taxon>Dothideomycetes</taxon>
        <taxon>Pleosporomycetidae</taxon>
        <taxon>Pleosporales</taxon>
        <taxon>Pleosporineae</taxon>
        <taxon>Pleosporaceae</taxon>
        <taxon>Pyrenophora</taxon>
    </lineage>
</organism>
<dbReference type="EMBL" id="GL532351">
    <property type="protein sequence ID" value="EFQ95982.1"/>
    <property type="molecule type" value="Genomic_DNA"/>
</dbReference>
<dbReference type="InterPro" id="IPR008271">
    <property type="entry name" value="Ser/Thr_kinase_AS"/>
</dbReference>
<keyword evidence="3" id="KW-1185">Reference proteome</keyword>
<evidence type="ECO:0000313" key="2">
    <source>
        <dbReference type="EMBL" id="EFQ95982.1"/>
    </source>
</evidence>
<dbReference type="InterPro" id="IPR000719">
    <property type="entry name" value="Prot_kinase_dom"/>
</dbReference>
<dbReference type="GO" id="GO:0005524">
    <property type="term" value="F:ATP binding"/>
    <property type="evidence" value="ECO:0007669"/>
    <property type="project" value="InterPro"/>
</dbReference>
<accession>E3RE69</accession>
<dbReference type="HOGENOM" id="CLU_050238_0_0_1"/>
<dbReference type="SUPFAM" id="SSF56112">
    <property type="entry name" value="Protein kinase-like (PK-like)"/>
    <property type="match status" value="1"/>
</dbReference>
<protein>
    <recommendedName>
        <fullName evidence="1">Protein kinase domain-containing protein</fullName>
    </recommendedName>
</protein>
<dbReference type="InterPro" id="IPR011009">
    <property type="entry name" value="Kinase-like_dom_sf"/>
</dbReference>
<feature type="domain" description="Protein kinase" evidence="1">
    <location>
        <begin position="84"/>
        <end position="406"/>
    </location>
</feature>
<dbReference type="OrthoDB" id="5337378at2759"/>
<sequence length="406" mass="46289">MGRPIFNSIPHTARYLHHLRCRVSLVFFILALLQQQHLFLSSRQSLSAKYSATNFQSPYGDLHPRYWRTDNEHLQFQEELVANRAAWKVLGEGWEGKVFAYKDSVIKTFTPGRSPFRNCAPHTAIKWPTEIPASLKFGGIGPDHDPNTTYRRFLPVKAYFMASSSPGAPAEWHLVTPLLDGGNLGTLAEHLYSSERPRSHREIDEIFRPVFNRLLTSMSTLHDAGYCHDDIKPSNIFIQDESHWMIGDLGNVREVFHPYHSSRIWTDNRQMGDCRANDAVRALKAYLKFIQSSIAYDNEFNVAILGGREPMSRLLWGTLADARYISATELHKRSVVEYPEASSRAVVDNRVAESTRPTTLTGLFSRRLATKLAVDHALMTRIDESSARWWGMVWLFGLPDAKRCGL</sequence>
<gene>
    <name evidence="2" type="ORF">PTT_03742</name>
</gene>
<dbReference type="Pfam" id="PF00069">
    <property type="entry name" value="Pkinase"/>
    <property type="match status" value="1"/>
</dbReference>
<dbReference type="KEGG" id="pte:PTT_03742"/>
<dbReference type="eggNOG" id="ENOG502SND1">
    <property type="taxonomic scope" value="Eukaryota"/>
</dbReference>
<reference evidence="2 3" key="1">
    <citation type="journal article" date="2010" name="Genome Biol.">
        <title>A first genome assembly of the barley fungal pathogen Pyrenophora teres f. teres.</title>
        <authorList>
            <person name="Ellwood S.R."/>
            <person name="Liu Z."/>
            <person name="Syme R.A."/>
            <person name="Lai Z."/>
            <person name="Hane J.K."/>
            <person name="Keiper F."/>
            <person name="Moffat C.S."/>
            <person name="Oliver R.P."/>
            <person name="Friesen T.L."/>
        </authorList>
    </citation>
    <scope>NUCLEOTIDE SEQUENCE [LARGE SCALE GENOMIC DNA]</scope>
    <source>
        <strain evidence="2 3">0-1</strain>
    </source>
</reference>
<name>E3RE69_PYRTT</name>
<dbReference type="AlphaFoldDB" id="E3RE69"/>
<dbReference type="GO" id="GO:0004672">
    <property type="term" value="F:protein kinase activity"/>
    <property type="evidence" value="ECO:0007669"/>
    <property type="project" value="InterPro"/>
</dbReference>
<evidence type="ECO:0000313" key="3">
    <source>
        <dbReference type="Proteomes" id="UP000001067"/>
    </source>
</evidence>